<dbReference type="PANTHER" id="PTHR24287">
    <property type="entry name" value="P450, PUTATIVE (EUROFUNG)-RELATED"/>
    <property type="match status" value="1"/>
</dbReference>
<keyword evidence="12" id="KW-1185">Reference proteome</keyword>
<evidence type="ECO:0000313" key="12">
    <source>
        <dbReference type="Proteomes" id="UP001221142"/>
    </source>
</evidence>
<keyword evidence="3 8" id="KW-0349">Heme</keyword>
<keyword evidence="7 9" id="KW-0503">Monooxygenase</keyword>
<dbReference type="Pfam" id="PF00067">
    <property type="entry name" value="p450"/>
    <property type="match status" value="1"/>
</dbReference>
<feature type="binding site" description="axial binding residue" evidence="8">
    <location>
        <position position="517"/>
    </location>
    <ligand>
        <name>heme</name>
        <dbReference type="ChEBI" id="CHEBI:30413"/>
    </ligand>
    <ligandPart>
        <name>Fe</name>
        <dbReference type="ChEBI" id="CHEBI:18248"/>
    </ligandPart>
</feature>
<dbReference type="Gene3D" id="1.10.630.10">
    <property type="entry name" value="Cytochrome P450"/>
    <property type="match status" value="1"/>
</dbReference>
<proteinExistence type="inferred from homology"/>
<keyword evidence="6 8" id="KW-0408">Iron</keyword>
<dbReference type="AlphaFoldDB" id="A0AAD7FC40"/>
<evidence type="ECO:0000256" key="6">
    <source>
        <dbReference type="ARBA" id="ARBA00023004"/>
    </source>
</evidence>
<dbReference type="PRINTS" id="PR00385">
    <property type="entry name" value="P450"/>
</dbReference>
<feature type="transmembrane region" description="Helical" evidence="10">
    <location>
        <begin position="49"/>
        <end position="71"/>
    </location>
</feature>
<evidence type="ECO:0000313" key="11">
    <source>
        <dbReference type="EMBL" id="KAJ7614903.1"/>
    </source>
</evidence>
<dbReference type="InterPro" id="IPR036396">
    <property type="entry name" value="Cyt_P450_sf"/>
</dbReference>
<dbReference type="SUPFAM" id="SSF48264">
    <property type="entry name" value="Cytochrome P450"/>
    <property type="match status" value="1"/>
</dbReference>
<dbReference type="EMBL" id="JARKIF010000025">
    <property type="protein sequence ID" value="KAJ7614903.1"/>
    <property type="molecule type" value="Genomic_DNA"/>
</dbReference>
<dbReference type="GO" id="GO:0020037">
    <property type="term" value="F:heme binding"/>
    <property type="evidence" value="ECO:0007669"/>
    <property type="project" value="InterPro"/>
</dbReference>
<dbReference type="GO" id="GO:0016705">
    <property type="term" value="F:oxidoreductase activity, acting on paired donors, with incorporation or reduction of molecular oxygen"/>
    <property type="evidence" value="ECO:0007669"/>
    <property type="project" value="InterPro"/>
</dbReference>
<evidence type="ECO:0000256" key="4">
    <source>
        <dbReference type="ARBA" id="ARBA00022723"/>
    </source>
</evidence>
<sequence length="597" mass="67537">MPPSRLGRIPPGLIYLSKQIPRILAPAASCYLARIILYRFCDIAIPTWLAVLAYIFSGPLVLTVFVQYYIWKDRREASAAGAVLAPNLPGWIGGLDLFTVNVENMFPGDHLAVGAAELGYTFGLRFLFKTRLFTAEPDHLRVILATEFNSFEKGPEFRDAHEPLLGTGVFAADGEMWKFHRQMTRPFFHRERISDFDLFESLADKAVTQIKARLREGYPVDMQDMVARFTLDAATSFMFARDMQSIAAPMPYPHYVPSSTTATATIKPHAVAAAFRDAQLVTASRYRLGEHWPLSEFWKDELTGPVKIIHEYLDPILEEAIAKKRAEEREGKGKTADEAAQEGQTLLDHLLTFTEDRTILRDEILSISVAGRDTTASLLSFTLYMLSQNPHILSKLRSEILRIVGPSRRPTFADFRDLKYLRAVLNETLRLYPAVPLNARTPLYPTVLQPKNGGRPIYIPAGTRTLVNKIVMHRRTDLWGPDALTYDPDRFLDERLHKYLIPNPFIFLPFSAGPRICLGQQFAYHEASFFLVALLQTFSAISLSAEAQPPAARPPAEWKTNDKSGWKAHEKIRPRAHMTMFVRGGLWVTMEEAEKDV</sequence>
<keyword evidence="10" id="KW-0472">Membrane</keyword>
<evidence type="ECO:0000256" key="9">
    <source>
        <dbReference type="RuleBase" id="RU000461"/>
    </source>
</evidence>
<comment type="caution">
    <text evidence="11">The sequence shown here is derived from an EMBL/GenBank/DDBJ whole genome shotgun (WGS) entry which is preliminary data.</text>
</comment>
<evidence type="ECO:0000256" key="7">
    <source>
        <dbReference type="ARBA" id="ARBA00023033"/>
    </source>
</evidence>
<dbReference type="InterPro" id="IPR047146">
    <property type="entry name" value="Cyt_P450_E_CYP52_fungi"/>
</dbReference>
<evidence type="ECO:0000256" key="5">
    <source>
        <dbReference type="ARBA" id="ARBA00023002"/>
    </source>
</evidence>
<protein>
    <submittedName>
        <fullName evidence="11">Cytochrome P450</fullName>
    </submittedName>
</protein>
<dbReference type="InterPro" id="IPR017972">
    <property type="entry name" value="Cyt_P450_CS"/>
</dbReference>
<evidence type="ECO:0000256" key="8">
    <source>
        <dbReference type="PIRSR" id="PIRSR602401-1"/>
    </source>
</evidence>
<evidence type="ECO:0000256" key="10">
    <source>
        <dbReference type="SAM" id="Phobius"/>
    </source>
</evidence>
<dbReference type="InterPro" id="IPR002401">
    <property type="entry name" value="Cyt_P450_E_grp-I"/>
</dbReference>
<dbReference type="GO" id="GO:0004497">
    <property type="term" value="F:monooxygenase activity"/>
    <property type="evidence" value="ECO:0007669"/>
    <property type="project" value="UniProtKB-KW"/>
</dbReference>
<reference evidence="11" key="1">
    <citation type="submission" date="2023-03" db="EMBL/GenBank/DDBJ databases">
        <title>Massive genome expansion in bonnet fungi (Mycena s.s.) driven by repeated elements and novel gene families across ecological guilds.</title>
        <authorList>
            <consortium name="Lawrence Berkeley National Laboratory"/>
            <person name="Harder C.B."/>
            <person name="Miyauchi S."/>
            <person name="Viragh M."/>
            <person name="Kuo A."/>
            <person name="Thoen E."/>
            <person name="Andreopoulos B."/>
            <person name="Lu D."/>
            <person name="Skrede I."/>
            <person name="Drula E."/>
            <person name="Henrissat B."/>
            <person name="Morin E."/>
            <person name="Kohler A."/>
            <person name="Barry K."/>
            <person name="LaButti K."/>
            <person name="Morin E."/>
            <person name="Salamov A."/>
            <person name="Lipzen A."/>
            <person name="Mereny Z."/>
            <person name="Hegedus B."/>
            <person name="Baldrian P."/>
            <person name="Stursova M."/>
            <person name="Weitz H."/>
            <person name="Taylor A."/>
            <person name="Grigoriev I.V."/>
            <person name="Nagy L.G."/>
            <person name="Martin F."/>
            <person name="Kauserud H."/>
        </authorList>
    </citation>
    <scope>NUCLEOTIDE SEQUENCE</scope>
    <source>
        <strain evidence="11">9284</strain>
    </source>
</reference>
<evidence type="ECO:0000256" key="1">
    <source>
        <dbReference type="ARBA" id="ARBA00001971"/>
    </source>
</evidence>
<keyword evidence="5 9" id="KW-0560">Oxidoreductase</keyword>
<gene>
    <name evidence="11" type="ORF">FB45DRAFT_1109179</name>
</gene>
<evidence type="ECO:0000256" key="3">
    <source>
        <dbReference type="ARBA" id="ARBA00022617"/>
    </source>
</evidence>
<keyword evidence="10" id="KW-0812">Transmembrane</keyword>
<organism evidence="11 12">
    <name type="scientific">Roridomyces roridus</name>
    <dbReference type="NCBI Taxonomy" id="1738132"/>
    <lineage>
        <taxon>Eukaryota</taxon>
        <taxon>Fungi</taxon>
        <taxon>Dikarya</taxon>
        <taxon>Basidiomycota</taxon>
        <taxon>Agaricomycotina</taxon>
        <taxon>Agaricomycetes</taxon>
        <taxon>Agaricomycetidae</taxon>
        <taxon>Agaricales</taxon>
        <taxon>Marasmiineae</taxon>
        <taxon>Mycenaceae</taxon>
        <taxon>Roridomyces</taxon>
    </lineage>
</organism>
<keyword evidence="4 8" id="KW-0479">Metal-binding</keyword>
<feature type="transmembrane region" description="Helical" evidence="10">
    <location>
        <begin position="20"/>
        <end position="37"/>
    </location>
</feature>
<dbReference type="PROSITE" id="PS00086">
    <property type="entry name" value="CYTOCHROME_P450"/>
    <property type="match status" value="1"/>
</dbReference>
<dbReference type="CDD" id="cd11063">
    <property type="entry name" value="CYP52"/>
    <property type="match status" value="1"/>
</dbReference>
<dbReference type="Proteomes" id="UP001221142">
    <property type="component" value="Unassembled WGS sequence"/>
</dbReference>
<dbReference type="PRINTS" id="PR00463">
    <property type="entry name" value="EP450I"/>
</dbReference>
<dbReference type="PANTHER" id="PTHR24287:SF1">
    <property type="entry name" value="P450, PUTATIVE (EUROFUNG)-RELATED"/>
    <property type="match status" value="1"/>
</dbReference>
<dbReference type="GO" id="GO:0005506">
    <property type="term" value="F:iron ion binding"/>
    <property type="evidence" value="ECO:0007669"/>
    <property type="project" value="InterPro"/>
</dbReference>
<dbReference type="InterPro" id="IPR001128">
    <property type="entry name" value="Cyt_P450"/>
</dbReference>
<name>A0AAD7FC40_9AGAR</name>
<comment type="similarity">
    <text evidence="2 9">Belongs to the cytochrome P450 family.</text>
</comment>
<evidence type="ECO:0000256" key="2">
    <source>
        <dbReference type="ARBA" id="ARBA00010617"/>
    </source>
</evidence>
<keyword evidence="10" id="KW-1133">Transmembrane helix</keyword>
<comment type="cofactor">
    <cofactor evidence="1 8">
        <name>heme</name>
        <dbReference type="ChEBI" id="CHEBI:30413"/>
    </cofactor>
</comment>
<accession>A0AAD7FC40</accession>